<gene>
    <name evidence="1" type="ORF">AVEN_135578_1</name>
</gene>
<organism evidence="1 2">
    <name type="scientific">Araneus ventricosus</name>
    <name type="common">Orbweaver spider</name>
    <name type="synonym">Epeira ventricosa</name>
    <dbReference type="NCBI Taxonomy" id="182803"/>
    <lineage>
        <taxon>Eukaryota</taxon>
        <taxon>Metazoa</taxon>
        <taxon>Ecdysozoa</taxon>
        <taxon>Arthropoda</taxon>
        <taxon>Chelicerata</taxon>
        <taxon>Arachnida</taxon>
        <taxon>Araneae</taxon>
        <taxon>Araneomorphae</taxon>
        <taxon>Entelegynae</taxon>
        <taxon>Araneoidea</taxon>
        <taxon>Araneidae</taxon>
        <taxon>Araneus</taxon>
    </lineage>
</organism>
<evidence type="ECO:0000313" key="2">
    <source>
        <dbReference type="Proteomes" id="UP000499080"/>
    </source>
</evidence>
<keyword evidence="2" id="KW-1185">Reference proteome</keyword>
<dbReference type="AlphaFoldDB" id="A0A4Y2VGG3"/>
<comment type="caution">
    <text evidence="1">The sequence shown here is derived from an EMBL/GenBank/DDBJ whole genome shotgun (WGS) entry which is preliminary data.</text>
</comment>
<protein>
    <submittedName>
        <fullName evidence="1">Uncharacterized protein</fullName>
    </submittedName>
</protein>
<dbReference type="EMBL" id="BGPR01046455">
    <property type="protein sequence ID" value="GBO23404.1"/>
    <property type="molecule type" value="Genomic_DNA"/>
</dbReference>
<proteinExistence type="predicted"/>
<reference evidence="1 2" key="1">
    <citation type="journal article" date="2019" name="Sci. Rep.">
        <title>Orb-weaving spider Araneus ventricosus genome elucidates the spidroin gene catalogue.</title>
        <authorList>
            <person name="Kono N."/>
            <person name="Nakamura H."/>
            <person name="Ohtoshi R."/>
            <person name="Moran D.A.P."/>
            <person name="Shinohara A."/>
            <person name="Yoshida Y."/>
            <person name="Fujiwara M."/>
            <person name="Mori M."/>
            <person name="Tomita M."/>
            <person name="Arakawa K."/>
        </authorList>
    </citation>
    <scope>NUCLEOTIDE SEQUENCE [LARGE SCALE GENOMIC DNA]</scope>
</reference>
<name>A0A4Y2VGG3_ARAVE</name>
<evidence type="ECO:0000313" key="1">
    <source>
        <dbReference type="EMBL" id="GBO23404.1"/>
    </source>
</evidence>
<dbReference type="OrthoDB" id="616263at2759"/>
<dbReference type="Proteomes" id="UP000499080">
    <property type="component" value="Unassembled WGS sequence"/>
</dbReference>
<sequence length="91" mass="10535">MTIPTLLLKLKNCCKSSSGKSEATRTQPRFDTQSGFQTLTWNEVLFRELHLETAANNWLNCQGRNFYQSGLSKLVLRSDKWLNRFGDHVEK</sequence>
<accession>A0A4Y2VGG3</accession>